<evidence type="ECO:0000256" key="2">
    <source>
        <dbReference type="ARBA" id="ARBA00022737"/>
    </source>
</evidence>
<dbReference type="PROSITE" id="PS50835">
    <property type="entry name" value="IG_LIKE"/>
    <property type="match status" value="1"/>
</dbReference>
<keyword evidence="7" id="KW-1185">Reference proteome</keyword>
<dbReference type="PANTHER" id="PTHR12231:SF253">
    <property type="entry name" value="DPR-INTERACTING PROTEIN ETA, ISOFORM B-RELATED"/>
    <property type="match status" value="1"/>
</dbReference>
<dbReference type="SMART" id="SM00409">
    <property type="entry name" value="IG"/>
    <property type="match status" value="1"/>
</dbReference>
<reference evidence="6" key="1">
    <citation type="submission" date="2025-08" db="UniProtKB">
        <authorList>
            <consortium name="Ensembl"/>
        </authorList>
    </citation>
    <scope>IDENTIFICATION</scope>
</reference>
<keyword evidence="2" id="KW-0677">Repeat</keyword>
<evidence type="ECO:0000313" key="7">
    <source>
        <dbReference type="Proteomes" id="UP000694545"/>
    </source>
</evidence>
<dbReference type="InterPro" id="IPR013783">
    <property type="entry name" value="Ig-like_fold"/>
</dbReference>
<dbReference type="InterPro" id="IPR003599">
    <property type="entry name" value="Ig_sub"/>
</dbReference>
<dbReference type="PANTHER" id="PTHR12231">
    <property type="entry name" value="CTX-RELATED TYPE I TRANSMEMBRANE PROTEIN"/>
    <property type="match status" value="1"/>
</dbReference>
<dbReference type="SMART" id="SM00408">
    <property type="entry name" value="IGc2"/>
    <property type="match status" value="1"/>
</dbReference>
<evidence type="ECO:0000256" key="1">
    <source>
        <dbReference type="ARBA" id="ARBA00022729"/>
    </source>
</evidence>
<evidence type="ECO:0000259" key="5">
    <source>
        <dbReference type="PROSITE" id="PS50835"/>
    </source>
</evidence>
<dbReference type="Pfam" id="PF07679">
    <property type="entry name" value="I-set"/>
    <property type="match status" value="1"/>
</dbReference>
<dbReference type="InterPro" id="IPR013098">
    <property type="entry name" value="Ig_I-set"/>
</dbReference>
<evidence type="ECO:0000256" key="4">
    <source>
        <dbReference type="ARBA" id="ARBA00023319"/>
    </source>
</evidence>
<proteinExistence type="predicted"/>
<dbReference type="FunFam" id="2.60.40.10:FF:000503">
    <property type="entry name" value="Hemicentin 1"/>
    <property type="match status" value="1"/>
</dbReference>
<dbReference type="InterPro" id="IPR036179">
    <property type="entry name" value="Ig-like_dom_sf"/>
</dbReference>
<dbReference type="AlphaFoldDB" id="A0A8D2J2S6"/>
<dbReference type="SUPFAM" id="SSF48726">
    <property type="entry name" value="Immunoglobulin"/>
    <property type="match status" value="1"/>
</dbReference>
<dbReference type="Ensembl" id="ENSVKKT00000006493.1">
    <property type="protein sequence ID" value="ENSVKKP00000006328.1"/>
    <property type="gene ID" value="ENSVKKG00000003698.1"/>
</dbReference>
<sequence length="179" mass="19420">MAILRVHLNTWGGNGCQAVRGCFGKSCLLVHFLFYLTEPPRVTVSPKNQTFTEGSEVSIRCSATGHPKPTIVLSWLKDGQPLPLGFHVTLENQGTGLQIAKSEVDDAGRYTCIASNKAGEADKHYVLKVLDESGPNSVWDVVCTQSLLMVKVAGRGGNGCLNSLWGKSITCILYKSYTF</sequence>
<organism evidence="6 7">
    <name type="scientific">Varanus komodoensis</name>
    <name type="common">Komodo dragon</name>
    <dbReference type="NCBI Taxonomy" id="61221"/>
    <lineage>
        <taxon>Eukaryota</taxon>
        <taxon>Metazoa</taxon>
        <taxon>Chordata</taxon>
        <taxon>Craniata</taxon>
        <taxon>Vertebrata</taxon>
        <taxon>Euteleostomi</taxon>
        <taxon>Lepidosauria</taxon>
        <taxon>Squamata</taxon>
        <taxon>Bifurcata</taxon>
        <taxon>Unidentata</taxon>
        <taxon>Episquamata</taxon>
        <taxon>Toxicofera</taxon>
        <taxon>Anguimorpha</taxon>
        <taxon>Paleoanguimorpha</taxon>
        <taxon>Varanoidea</taxon>
        <taxon>Varanidae</taxon>
        <taxon>Varanus</taxon>
    </lineage>
</organism>
<keyword evidence="3" id="KW-1015">Disulfide bond</keyword>
<evidence type="ECO:0000313" key="6">
    <source>
        <dbReference type="Ensembl" id="ENSVKKP00000006328.1"/>
    </source>
</evidence>
<accession>A0A8D2J2S6</accession>
<keyword evidence="1" id="KW-0732">Signal</keyword>
<evidence type="ECO:0000256" key="3">
    <source>
        <dbReference type="ARBA" id="ARBA00023157"/>
    </source>
</evidence>
<dbReference type="InterPro" id="IPR051170">
    <property type="entry name" value="Neural/epithelial_adhesion"/>
</dbReference>
<dbReference type="GO" id="GO:0043005">
    <property type="term" value="C:neuron projection"/>
    <property type="evidence" value="ECO:0007669"/>
    <property type="project" value="TreeGrafter"/>
</dbReference>
<dbReference type="Gene3D" id="2.60.40.10">
    <property type="entry name" value="Immunoglobulins"/>
    <property type="match status" value="1"/>
</dbReference>
<dbReference type="Proteomes" id="UP000694545">
    <property type="component" value="Unplaced"/>
</dbReference>
<name>A0A8D2J2S6_VARKO</name>
<keyword evidence="4" id="KW-0393">Immunoglobulin domain</keyword>
<dbReference type="InterPro" id="IPR007110">
    <property type="entry name" value="Ig-like_dom"/>
</dbReference>
<dbReference type="InterPro" id="IPR003598">
    <property type="entry name" value="Ig_sub2"/>
</dbReference>
<reference evidence="6" key="2">
    <citation type="submission" date="2025-09" db="UniProtKB">
        <authorList>
            <consortium name="Ensembl"/>
        </authorList>
    </citation>
    <scope>IDENTIFICATION</scope>
</reference>
<feature type="domain" description="Ig-like" evidence="5">
    <location>
        <begin position="40"/>
        <end position="128"/>
    </location>
</feature>
<protein>
    <submittedName>
        <fullName evidence="6">Hemicentin 1</fullName>
    </submittedName>
</protein>